<reference evidence="2" key="1">
    <citation type="journal article" date="2023" name="Nat. Plants">
        <title>Single-cell RNA sequencing provides a high-resolution roadmap for understanding the multicellular compartmentation of specialized metabolism.</title>
        <authorList>
            <person name="Sun S."/>
            <person name="Shen X."/>
            <person name="Li Y."/>
            <person name="Li Y."/>
            <person name="Wang S."/>
            <person name="Li R."/>
            <person name="Zhang H."/>
            <person name="Shen G."/>
            <person name="Guo B."/>
            <person name="Wei J."/>
            <person name="Xu J."/>
            <person name="St-Pierre B."/>
            <person name="Chen S."/>
            <person name="Sun C."/>
        </authorList>
    </citation>
    <scope>NUCLEOTIDE SEQUENCE [LARGE SCALE GENOMIC DNA]</scope>
</reference>
<protein>
    <submittedName>
        <fullName evidence="1">Uncharacterized protein</fullName>
    </submittedName>
</protein>
<gene>
    <name evidence="1" type="ORF">M9H77_27502</name>
</gene>
<comment type="caution">
    <text evidence="1">The sequence shown here is derived from an EMBL/GenBank/DDBJ whole genome shotgun (WGS) entry which is preliminary data.</text>
</comment>
<sequence>MNSSEQKYNQGECELFEIEANQEPLEVRKVEIQPQQVDEPKVGSFYNNIDDLFDSYLMYAKSRGFSIAKKYGSKGNGCSFRKYHTITCDRGRKLTGNKYSERIECPALLSAILRDNSNCIKKIFSSKSGRPWSNRLRAANKSSRRNKRRASQNGSRSQSHKTNVPTTVQREEEIHEENMGLTQLSCFEYSQSIVQLVEMKLQHHLTI</sequence>
<evidence type="ECO:0000313" key="2">
    <source>
        <dbReference type="Proteomes" id="UP001060085"/>
    </source>
</evidence>
<organism evidence="1 2">
    <name type="scientific">Catharanthus roseus</name>
    <name type="common">Madagascar periwinkle</name>
    <name type="synonym">Vinca rosea</name>
    <dbReference type="NCBI Taxonomy" id="4058"/>
    <lineage>
        <taxon>Eukaryota</taxon>
        <taxon>Viridiplantae</taxon>
        <taxon>Streptophyta</taxon>
        <taxon>Embryophyta</taxon>
        <taxon>Tracheophyta</taxon>
        <taxon>Spermatophyta</taxon>
        <taxon>Magnoliopsida</taxon>
        <taxon>eudicotyledons</taxon>
        <taxon>Gunneridae</taxon>
        <taxon>Pentapetalae</taxon>
        <taxon>asterids</taxon>
        <taxon>lamiids</taxon>
        <taxon>Gentianales</taxon>
        <taxon>Apocynaceae</taxon>
        <taxon>Rauvolfioideae</taxon>
        <taxon>Vinceae</taxon>
        <taxon>Catharanthinae</taxon>
        <taxon>Catharanthus</taxon>
    </lineage>
</organism>
<proteinExistence type="predicted"/>
<evidence type="ECO:0000313" key="1">
    <source>
        <dbReference type="EMBL" id="KAI5658709.1"/>
    </source>
</evidence>
<accession>A0ACC0AEU3</accession>
<dbReference type="EMBL" id="CM044706">
    <property type="protein sequence ID" value="KAI5658709.1"/>
    <property type="molecule type" value="Genomic_DNA"/>
</dbReference>
<keyword evidence="2" id="KW-1185">Reference proteome</keyword>
<name>A0ACC0AEU3_CATRO</name>
<dbReference type="Proteomes" id="UP001060085">
    <property type="component" value="Linkage Group LG06"/>
</dbReference>